<feature type="domain" description="C3H1-type" evidence="6">
    <location>
        <begin position="300"/>
        <end position="328"/>
    </location>
</feature>
<comment type="caution">
    <text evidence="7">The sequence shown here is derived from an EMBL/GenBank/DDBJ whole genome shotgun (WGS) entry which is preliminary data.</text>
</comment>
<protein>
    <recommendedName>
        <fullName evidence="6">C3H1-type domain-containing protein</fullName>
    </recommendedName>
</protein>
<evidence type="ECO:0000256" key="1">
    <source>
        <dbReference type="ARBA" id="ARBA00022723"/>
    </source>
</evidence>
<evidence type="ECO:0000313" key="8">
    <source>
        <dbReference type="Proteomes" id="UP000019462"/>
    </source>
</evidence>
<feature type="region of interest" description="Disordered" evidence="5">
    <location>
        <begin position="20"/>
        <end position="122"/>
    </location>
</feature>
<name>W3VS42_MOEAP</name>
<dbReference type="Proteomes" id="UP000019462">
    <property type="component" value="Unassembled WGS sequence"/>
</dbReference>
<organism evidence="7 8">
    <name type="scientific">Moesziomyces aphidis</name>
    <name type="common">Pseudozyma aphidis</name>
    <dbReference type="NCBI Taxonomy" id="84754"/>
    <lineage>
        <taxon>Eukaryota</taxon>
        <taxon>Fungi</taxon>
        <taxon>Dikarya</taxon>
        <taxon>Basidiomycota</taxon>
        <taxon>Ustilaginomycotina</taxon>
        <taxon>Ustilaginomycetes</taxon>
        <taxon>Ustilaginales</taxon>
        <taxon>Ustilaginaceae</taxon>
        <taxon>Moesziomyces</taxon>
    </lineage>
</organism>
<evidence type="ECO:0000256" key="5">
    <source>
        <dbReference type="SAM" id="MobiDB-lite"/>
    </source>
</evidence>
<dbReference type="HOGENOM" id="CLU_452685_0_0_1"/>
<keyword evidence="1 4" id="KW-0479">Metal-binding</keyword>
<sequence length="610" mass="66516">MASSNTEEERLKAEIAKLSGAIQSHKQHNQYHQPYASRGRGYYAAGPSYRGSYGSPRGGSIPGRGRGRGAAVIPPRNRTLILNESASKPSTSGNPTSAPTKVPPAAAPTDSGASSSTDAWIKRKSTHNMSLVSASTFQRTEPARLAALEATRKAKAEARSAASQSKLARPKPAKASASVRRGDNMGEVVIDGVVFEFDPSGTKLVKKAVQPSASADESASASAAAGSSAPSTSAVPLKTSINGQEYIRTKRGNLISAELLAKRRAQAKMGRLDKMVGQISAMQATRNAGRPKRSGPIDVQKSRTLCTFFNKTGQCKRGLSCPYRHDSSKIALCPKVLRAAGCTLPKGTCPLSHTPRAERVPHCVHYLRSRHCRNGTACLYTHAELVDGLATKICRDFSEYGWCERGASCEQRHTYECPDFVENGSCQRKGCKLLHILRANDTADKDAEEVKDDDLFVRDDAAAEEERPGKRKRPLMQTELDEEMIPDFLAAEEEEEEQVDWTQSKRSRSTKAFTNQHDFISFADDAESQRDDESGDEEEDDAASVHSDEFELSDGDDEDEVARESDDDDDEEVEEEGESQQDEDQDPYQEDVDDGDAGDDDDDDAVDRDL</sequence>
<dbReference type="Gene3D" id="4.10.1000.10">
    <property type="entry name" value="Zinc finger, CCCH-type"/>
    <property type="match status" value="1"/>
</dbReference>
<feature type="compositionally biased region" description="Basic and acidic residues" evidence="5">
    <location>
        <begin position="457"/>
        <end position="468"/>
    </location>
</feature>
<feature type="compositionally biased region" description="Acidic residues" evidence="5">
    <location>
        <begin position="533"/>
        <end position="542"/>
    </location>
</feature>
<evidence type="ECO:0000256" key="3">
    <source>
        <dbReference type="ARBA" id="ARBA00022833"/>
    </source>
</evidence>
<evidence type="ECO:0000313" key="7">
    <source>
        <dbReference type="EMBL" id="ETS64359.1"/>
    </source>
</evidence>
<keyword evidence="3 4" id="KW-0862">Zinc</keyword>
<feature type="region of interest" description="Disordered" evidence="5">
    <location>
        <begin position="457"/>
        <end position="480"/>
    </location>
</feature>
<dbReference type="PANTHER" id="PTHR46156">
    <property type="entry name" value="CCCH ZINGC FINGER"/>
    <property type="match status" value="1"/>
</dbReference>
<gene>
    <name evidence="7" type="ORF">PaG_01208</name>
</gene>
<feature type="zinc finger region" description="C3H1-type" evidence="4">
    <location>
        <begin position="388"/>
        <end position="416"/>
    </location>
</feature>
<feature type="zinc finger region" description="C3H1-type" evidence="4">
    <location>
        <begin position="357"/>
        <end position="385"/>
    </location>
</feature>
<feature type="compositionally biased region" description="Low complexity" evidence="5">
    <location>
        <begin position="38"/>
        <end position="55"/>
    </location>
</feature>
<feature type="region of interest" description="Disordered" evidence="5">
    <location>
        <begin position="493"/>
        <end position="610"/>
    </location>
</feature>
<reference evidence="7 8" key="1">
    <citation type="journal article" date="2014" name="Genome Announc.">
        <title>Genome sequence of the basidiomycetous fungus Pseudozyma aphidis DSM70725, an efficient producer of biosurfactant mannosylerythritol lipids.</title>
        <authorList>
            <person name="Lorenz S."/>
            <person name="Guenther M."/>
            <person name="Grumaz C."/>
            <person name="Rupp S."/>
            <person name="Zibek S."/>
            <person name="Sohn K."/>
        </authorList>
    </citation>
    <scope>NUCLEOTIDE SEQUENCE [LARGE SCALE GENOMIC DNA]</scope>
    <source>
        <strain evidence="8">ATCC 32657 / CBS 517.83 / DSM 70725 / JCM 10318 / NBRC 10182 / NRRL Y-7954 / St-0401</strain>
    </source>
</reference>
<keyword evidence="8" id="KW-1185">Reference proteome</keyword>
<feature type="zinc finger region" description="C3H1-type" evidence="4">
    <location>
        <begin position="300"/>
        <end position="328"/>
    </location>
</feature>
<dbReference type="AlphaFoldDB" id="W3VS42"/>
<evidence type="ECO:0000256" key="2">
    <source>
        <dbReference type="ARBA" id="ARBA00022771"/>
    </source>
</evidence>
<dbReference type="OrthoDB" id="410307at2759"/>
<dbReference type="PANTHER" id="PTHR46156:SF1">
    <property type="entry name" value="ZINC FINGER CCCH DOMAIN-CONTAINING PROTEIN 3"/>
    <property type="match status" value="1"/>
</dbReference>
<dbReference type="SUPFAM" id="SSF90229">
    <property type="entry name" value="CCCH zinc finger"/>
    <property type="match status" value="2"/>
</dbReference>
<feature type="domain" description="C3H1-type" evidence="6">
    <location>
        <begin position="357"/>
        <end position="385"/>
    </location>
</feature>
<feature type="region of interest" description="Disordered" evidence="5">
    <location>
        <begin position="150"/>
        <end position="180"/>
    </location>
</feature>
<evidence type="ECO:0000256" key="4">
    <source>
        <dbReference type="PROSITE-ProRule" id="PRU00723"/>
    </source>
</evidence>
<proteinExistence type="predicted"/>
<feature type="compositionally biased region" description="Polar residues" evidence="5">
    <location>
        <begin position="500"/>
        <end position="518"/>
    </location>
</feature>
<dbReference type="EMBL" id="AWNI01000006">
    <property type="protein sequence ID" value="ETS64359.1"/>
    <property type="molecule type" value="Genomic_DNA"/>
</dbReference>
<dbReference type="SMART" id="SM00356">
    <property type="entry name" value="ZnF_C3H1"/>
    <property type="match status" value="4"/>
</dbReference>
<dbReference type="PROSITE" id="PS50103">
    <property type="entry name" value="ZF_C3H1"/>
    <property type="match status" value="3"/>
</dbReference>
<dbReference type="InterPro" id="IPR000571">
    <property type="entry name" value="Znf_CCCH"/>
</dbReference>
<dbReference type="Pfam" id="PF00642">
    <property type="entry name" value="zf-CCCH"/>
    <property type="match status" value="1"/>
</dbReference>
<accession>W3VS42</accession>
<dbReference type="InterPro" id="IPR036855">
    <property type="entry name" value="Znf_CCCH_sf"/>
</dbReference>
<dbReference type="GO" id="GO:0005634">
    <property type="term" value="C:nucleus"/>
    <property type="evidence" value="ECO:0007669"/>
    <property type="project" value="TreeGrafter"/>
</dbReference>
<feature type="compositionally biased region" description="Acidic residues" evidence="5">
    <location>
        <begin position="550"/>
        <end position="610"/>
    </location>
</feature>
<dbReference type="GO" id="GO:0008270">
    <property type="term" value="F:zinc ion binding"/>
    <property type="evidence" value="ECO:0007669"/>
    <property type="project" value="UniProtKB-KW"/>
</dbReference>
<evidence type="ECO:0000259" key="6">
    <source>
        <dbReference type="PROSITE" id="PS50103"/>
    </source>
</evidence>
<feature type="domain" description="C3H1-type" evidence="6">
    <location>
        <begin position="388"/>
        <end position="416"/>
    </location>
</feature>
<dbReference type="Gene3D" id="6.10.250.3220">
    <property type="match status" value="1"/>
</dbReference>
<keyword evidence="2 4" id="KW-0863">Zinc-finger</keyword>
<feature type="compositionally biased region" description="Polar residues" evidence="5">
    <location>
        <begin position="80"/>
        <end position="94"/>
    </location>
</feature>